<dbReference type="EnsemblPlants" id="AES89754">
    <property type="protein sequence ID" value="AES89754"/>
    <property type="gene ID" value="MTR_4g079600"/>
</dbReference>
<evidence type="ECO:0000313" key="6">
    <source>
        <dbReference type="Proteomes" id="UP000265566"/>
    </source>
</evidence>
<gene>
    <name evidence="2" type="ordered locus">MTR_4g079600</name>
    <name evidence="3" type="ORF">MtrunA17_Chr4g0040941</name>
</gene>
<evidence type="ECO:0000256" key="1">
    <source>
        <dbReference type="SAM" id="MobiDB-lite"/>
    </source>
</evidence>
<reference evidence="2 5" key="1">
    <citation type="journal article" date="2011" name="Nature">
        <title>The Medicago genome provides insight into the evolution of rhizobial symbioses.</title>
        <authorList>
            <person name="Young N.D."/>
            <person name="Debelle F."/>
            <person name="Oldroyd G.E."/>
            <person name="Geurts R."/>
            <person name="Cannon S.B."/>
            <person name="Udvardi M.K."/>
            <person name="Benedito V.A."/>
            <person name="Mayer K.F."/>
            <person name="Gouzy J."/>
            <person name="Schoof H."/>
            <person name="Van de Peer Y."/>
            <person name="Proost S."/>
            <person name="Cook D.R."/>
            <person name="Meyers B.C."/>
            <person name="Spannagl M."/>
            <person name="Cheung F."/>
            <person name="De Mita S."/>
            <person name="Krishnakumar V."/>
            <person name="Gundlach H."/>
            <person name="Zhou S."/>
            <person name="Mudge J."/>
            <person name="Bharti A.K."/>
            <person name="Murray J.D."/>
            <person name="Naoumkina M.A."/>
            <person name="Rosen B."/>
            <person name="Silverstein K.A."/>
            <person name="Tang H."/>
            <person name="Rombauts S."/>
            <person name="Zhao P.X."/>
            <person name="Zhou P."/>
            <person name="Barbe V."/>
            <person name="Bardou P."/>
            <person name="Bechner M."/>
            <person name="Bellec A."/>
            <person name="Berger A."/>
            <person name="Berges H."/>
            <person name="Bidwell S."/>
            <person name="Bisseling T."/>
            <person name="Choisne N."/>
            <person name="Couloux A."/>
            <person name="Denny R."/>
            <person name="Deshpande S."/>
            <person name="Dai X."/>
            <person name="Doyle J.J."/>
            <person name="Dudez A.M."/>
            <person name="Farmer A.D."/>
            <person name="Fouteau S."/>
            <person name="Franken C."/>
            <person name="Gibelin C."/>
            <person name="Gish J."/>
            <person name="Goldstein S."/>
            <person name="Gonzalez A.J."/>
            <person name="Green P.J."/>
            <person name="Hallab A."/>
            <person name="Hartog M."/>
            <person name="Hua A."/>
            <person name="Humphray S.J."/>
            <person name="Jeong D.H."/>
            <person name="Jing Y."/>
            <person name="Jocker A."/>
            <person name="Kenton S.M."/>
            <person name="Kim D.J."/>
            <person name="Klee K."/>
            <person name="Lai H."/>
            <person name="Lang C."/>
            <person name="Lin S."/>
            <person name="Macmil S.L."/>
            <person name="Magdelenat G."/>
            <person name="Matthews L."/>
            <person name="McCorrison J."/>
            <person name="Monaghan E.L."/>
            <person name="Mun J.H."/>
            <person name="Najar F.Z."/>
            <person name="Nicholson C."/>
            <person name="Noirot C."/>
            <person name="O'Bleness M."/>
            <person name="Paule C.R."/>
            <person name="Poulain J."/>
            <person name="Prion F."/>
            <person name="Qin B."/>
            <person name="Qu C."/>
            <person name="Retzel E.F."/>
            <person name="Riddle C."/>
            <person name="Sallet E."/>
            <person name="Samain S."/>
            <person name="Samson N."/>
            <person name="Sanders I."/>
            <person name="Saurat O."/>
            <person name="Scarpelli C."/>
            <person name="Schiex T."/>
            <person name="Segurens B."/>
            <person name="Severin A.J."/>
            <person name="Sherrier D.J."/>
            <person name="Shi R."/>
            <person name="Sims S."/>
            <person name="Singer S.R."/>
            <person name="Sinharoy S."/>
            <person name="Sterck L."/>
            <person name="Viollet A."/>
            <person name="Wang B.B."/>
            <person name="Wang K."/>
            <person name="Wang M."/>
            <person name="Wang X."/>
            <person name="Warfsmann J."/>
            <person name="Weissenbach J."/>
            <person name="White D.D."/>
            <person name="White J.D."/>
            <person name="Wiley G.B."/>
            <person name="Wincker P."/>
            <person name="Xing Y."/>
            <person name="Yang L."/>
            <person name="Yao Z."/>
            <person name="Ying F."/>
            <person name="Zhai J."/>
            <person name="Zhou L."/>
            <person name="Zuber A."/>
            <person name="Denarie J."/>
            <person name="Dixon R.A."/>
            <person name="May G.D."/>
            <person name="Schwartz D.C."/>
            <person name="Rogers J."/>
            <person name="Quetier F."/>
            <person name="Town C.D."/>
            <person name="Roe B.A."/>
        </authorList>
    </citation>
    <scope>NUCLEOTIDE SEQUENCE [LARGE SCALE GENOMIC DNA]</scope>
    <source>
        <strain evidence="2">A17</strain>
        <strain evidence="4 5">cv. Jemalong A17</strain>
    </source>
</reference>
<dbReference type="EMBL" id="PSQE01000004">
    <property type="protein sequence ID" value="RHN61837.1"/>
    <property type="molecule type" value="Genomic_DNA"/>
</dbReference>
<dbReference type="HOGENOM" id="CLU_2124750_0_0_1"/>
<reference evidence="6" key="4">
    <citation type="journal article" date="2018" name="Nat. Plants">
        <title>Whole-genome landscape of Medicago truncatula symbiotic genes.</title>
        <authorList>
            <person name="Pecrix Y."/>
            <person name="Staton S.E."/>
            <person name="Sallet E."/>
            <person name="Lelandais-Briere C."/>
            <person name="Moreau S."/>
            <person name="Carrere S."/>
            <person name="Blein T."/>
            <person name="Jardinaud M.F."/>
            <person name="Latrasse D."/>
            <person name="Zouine M."/>
            <person name="Zahm M."/>
            <person name="Kreplak J."/>
            <person name="Mayjonade B."/>
            <person name="Satge C."/>
            <person name="Perez M."/>
            <person name="Cauet S."/>
            <person name="Marande W."/>
            <person name="Chantry-Darmon C."/>
            <person name="Lopez-Roques C."/>
            <person name="Bouchez O."/>
            <person name="Berard A."/>
            <person name="Debelle F."/>
            <person name="Munos S."/>
            <person name="Bendahmane A."/>
            <person name="Berges H."/>
            <person name="Niebel A."/>
            <person name="Buitink J."/>
            <person name="Frugier F."/>
            <person name="Benhamed M."/>
            <person name="Crespi M."/>
            <person name="Gouzy J."/>
            <person name="Gamas P."/>
        </authorList>
    </citation>
    <scope>NUCLEOTIDE SEQUENCE [LARGE SCALE GENOMIC DNA]</scope>
    <source>
        <strain evidence="6">cv. Jemalong A17</strain>
    </source>
</reference>
<dbReference type="eggNOG" id="ENOG502SDFU">
    <property type="taxonomic scope" value="Eukaryota"/>
</dbReference>
<feature type="region of interest" description="Disordered" evidence="1">
    <location>
        <begin position="1"/>
        <end position="22"/>
    </location>
</feature>
<organism evidence="4">
    <name type="scientific">Medicago truncatula</name>
    <name type="common">Barrel medic</name>
    <name type="synonym">Medicago tribuloides</name>
    <dbReference type="NCBI Taxonomy" id="3880"/>
    <lineage>
        <taxon>Eukaryota</taxon>
        <taxon>Viridiplantae</taxon>
        <taxon>Streptophyta</taxon>
        <taxon>Embryophyta</taxon>
        <taxon>Tracheophyta</taxon>
        <taxon>Spermatophyta</taxon>
        <taxon>Magnoliopsida</taxon>
        <taxon>eudicotyledons</taxon>
        <taxon>Gunneridae</taxon>
        <taxon>Pentapetalae</taxon>
        <taxon>rosids</taxon>
        <taxon>fabids</taxon>
        <taxon>Fabales</taxon>
        <taxon>Fabaceae</taxon>
        <taxon>Papilionoideae</taxon>
        <taxon>50 kb inversion clade</taxon>
        <taxon>NPAAA clade</taxon>
        <taxon>Hologalegina</taxon>
        <taxon>IRL clade</taxon>
        <taxon>Trifolieae</taxon>
        <taxon>Medicago</taxon>
    </lineage>
</organism>
<reference evidence="3" key="5">
    <citation type="journal article" date="2018" name="Nat. Plants">
        <title>Whole-genome landscape of Medicago truncatula symbiotic genes.</title>
        <authorList>
            <person name="Pecrix Y."/>
            <person name="Gamas P."/>
            <person name="Carrere S."/>
        </authorList>
    </citation>
    <scope>NUCLEOTIDE SEQUENCE</scope>
    <source>
        <tissue evidence="3">Leaves</tissue>
    </source>
</reference>
<reference evidence="4" key="3">
    <citation type="submission" date="2015-04" db="UniProtKB">
        <authorList>
            <consortium name="EnsemblPlants"/>
        </authorList>
    </citation>
    <scope>IDENTIFICATION</scope>
    <source>
        <strain evidence="4">cv. Jemalong A17</strain>
    </source>
</reference>
<dbReference type="OMA" id="ENVPPVC"/>
<keyword evidence="5" id="KW-1185">Reference proteome</keyword>
<protein>
    <submittedName>
        <fullName evidence="2 4">Uncharacterized protein</fullName>
    </submittedName>
</protein>
<dbReference type="Proteomes" id="UP000265566">
    <property type="component" value="Chromosome 4"/>
</dbReference>
<evidence type="ECO:0000313" key="2">
    <source>
        <dbReference type="EMBL" id="AES89754.1"/>
    </source>
</evidence>
<sequence>MESTTSTSTISNHSNKENVPPVCKSKISIPQLASQSFKNKNKKNGIDRKLKRVPLADITNLINNSVSNSATFTLSHQPHTGVSSFISSNSLLISRKRTLKPLVSGSKSLRMGFR</sequence>
<dbReference type="EMBL" id="CM001220">
    <property type="protein sequence ID" value="AES89754.1"/>
    <property type="molecule type" value="Genomic_DNA"/>
</dbReference>
<dbReference type="PaxDb" id="3880-AES84782"/>
<evidence type="ECO:0000313" key="3">
    <source>
        <dbReference type="EMBL" id="RHN61837.1"/>
    </source>
</evidence>
<dbReference type="AlphaFoldDB" id="G7ZZZ4"/>
<accession>G7ZZZ4</accession>
<reference evidence="2 5" key="2">
    <citation type="journal article" date="2014" name="BMC Genomics">
        <title>An improved genome release (version Mt4.0) for the model legume Medicago truncatula.</title>
        <authorList>
            <person name="Tang H."/>
            <person name="Krishnakumar V."/>
            <person name="Bidwell S."/>
            <person name="Rosen B."/>
            <person name="Chan A."/>
            <person name="Zhou S."/>
            <person name="Gentzbittel L."/>
            <person name="Childs K.L."/>
            <person name="Yandell M."/>
            <person name="Gundlach H."/>
            <person name="Mayer K.F."/>
            <person name="Schwartz D.C."/>
            <person name="Town C.D."/>
        </authorList>
    </citation>
    <scope>GENOME REANNOTATION</scope>
    <source>
        <strain evidence="4 5">cv. Jemalong A17</strain>
    </source>
</reference>
<evidence type="ECO:0000313" key="4">
    <source>
        <dbReference type="EnsemblPlants" id="AES89754"/>
    </source>
</evidence>
<feature type="compositionally biased region" description="Low complexity" evidence="1">
    <location>
        <begin position="1"/>
        <end position="11"/>
    </location>
</feature>
<dbReference type="Gramene" id="rna24337">
    <property type="protein sequence ID" value="RHN61837.1"/>
    <property type="gene ID" value="gene24337"/>
</dbReference>
<dbReference type="Proteomes" id="UP000002051">
    <property type="component" value="Chromosome 4"/>
</dbReference>
<proteinExistence type="predicted"/>
<name>G7ZZZ4_MEDTR</name>
<evidence type="ECO:0000313" key="5">
    <source>
        <dbReference type="Proteomes" id="UP000002051"/>
    </source>
</evidence>